<accession>A0A1H7UCK2</accession>
<dbReference type="Gene3D" id="1.10.10.10">
    <property type="entry name" value="Winged helix-like DNA-binding domain superfamily/Winged helix DNA-binding domain"/>
    <property type="match status" value="1"/>
</dbReference>
<gene>
    <name evidence="3" type="ORF">SAMN04488691_11212</name>
</gene>
<sequence length="269" mass="28998">MTGHPNGNSLSQLLVRRETFIRALAAQPRDKRTLAADLDTSRSTVDRVVRECVNAGIVEQDGGVYELTLTGQCALEVFDRFERATRGVEDAHDLLAMLPADAPLDPVFLSGADVYTSTPELPDSVLQRLFESIENAGHLCGVAPVALAGQLRPYYEAATAGGTTVEMVIDTELFDRLLATPDSRAVIAEQLENDAVDIYRTTVPFGFGLWVTERDAGIVVYTDTGVGGIARNDHEGALAWATDLFESLRADATEVTLSSLGELTPDDAE</sequence>
<evidence type="ECO:0000313" key="4">
    <source>
        <dbReference type="Proteomes" id="UP000183894"/>
    </source>
</evidence>
<dbReference type="InterPro" id="IPR013561">
    <property type="entry name" value="FilR1_middle_dom"/>
</dbReference>
<feature type="domain" description="HVO-A0261-like N-terminal" evidence="2">
    <location>
        <begin position="14"/>
        <end position="84"/>
    </location>
</feature>
<evidence type="ECO:0000259" key="2">
    <source>
        <dbReference type="Pfam" id="PF25213"/>
    </source>
</evidence>
<dbReference type="OrthoDB" id="11410at2157"/>
<dbReference type="RefSeq" id="WP_074796356.1">
    <property type="nucleotide sequence ID" value="NZ_FOAD01000012.1"/>
</dbReference>
<dbReference type="SUPFAM" id="SSF46785">
    <property type="entry name" value="Winged helix' DNA-binding domain"/>
    <property type="match status" value="1"/>
</dbReference>
<feature type="domain" description="Methanogenesis regulatory protein FilR1 middle" evidence="1">
    <location>
        <begin position="122"/>
        <end position="251"/>
    </location>
</feature>
<name>A0A1H7UCK2_HALLR</name>
<protein>
    <submittedName>
        <fullName evidence="3">Predicted transcriptional regulator, contains HTH domain</fullName>
    </submittedName>
</protein>
<dbReference type="AlphaFoldDB" id="A0A1H7UCK2"/>
<dbReference type="Pfam" id="PF25213">
    <property type="entry name" value="HVO_A0261_N"/>
    <property type="match status" value="1"/>
</dbReference>
<dbReference type="InterPro" id="IPR057527">
    <property type="entry name" value="HVO_A0261-like_N"/>
</dbReference>
<dbReference type="Proteomes" id="UP000183894">
    <property type="component" value="Unassembled WGS sequence"/>
</dbReference>
<dbReference type="InterPro" id="IPR036390">
    <property type="entry name" value="WH_DNA-bd_sf"/>
</dbReference>
<evidence type="ECO:0000313" key="3">
    <source>
        <dbReference type="EMBL" id="SEL93997.1"/>
    </source>
</evidence>
<proteinExistence type="predicted"/>
<dbReference type="EMBL" id="FOAD01000012">
    <property type="protein sequence ID" value="SEL93997.1"/>
    <property type="molecule type" value="Genomic_DNA"/>
</dbReference>
<evidence type="ECO:0000259" key="1">
    <source>
        <dbReference type="Pfam" id="PF08350"/>
    </source>
</evidence>
<reference evidence="3 4" key="1">
    <citation type="submission" date="2016-10" db="EMBL/GenBank/DDBJ databases">
        <authorList>
            <person name="de Groot N.N."/>
        </authorList>
    </citation>
    <scope>NUCLEOTIDE SEQUENCE [LARGE SCALE GENOMIC DNA]</scope>
    <source>
        <strain evidence="3 4">CDM_5</strain>
    </source>
</reference>
<organism evidence="3 4">
    <name type="scientific">Haloferax larsenii</name>
    <dbReference type="NCBI Taxonomy" id="302484"/>
    <lineage>
        <taxon>Archaea</taxon>
        <taxon>Methanobacteriati</taxon>
        <taxon>Methanobacteriota</taxon>
        <taxon>Stenosarchaea group</taxon>
        <taxon>Halobacteria</taxon>
        <taxon>Halobacteriales</taxon>
        <taxon>Haloferacaceae</taxon>
        <taxon>Haloferax</taxon>
    </lineage>
</organism>
<dbReference type="Pfam" id="PF08350">
    <property type="entry name" value="FilR1_middle"/>
    <property type="match status" value="1"/>
</dbReference>
<dbReference type="InterPro" id="IPR036388">
    <property type="entry name" value="WH-like_DNA-bd_sf"/>
</dbReference>